<name>A0A0E9QYL7_ANGAN</name>
<dbReference type="AlphaFoldDB" id="A0A0E9QYL7"/>
<protein>
    <submittedName>
        <fullName evidence="1">Uncharacterized protein</fullName>
    </submittedName>
</protein>
<reference evidence="1" key="1">
    <citation type="submission" date="2014-11" db="EMBL/GenBank/DDBJ databases">
        <authorList>
            <person name="Amaro Gonzalez C."/>
        </authorList>
    </citation>
    <scope>NUCLEOTIDE SEQUENCE</scope>
</reference>
<dbReference type="EMBL" id="GBXM01087005">
    <property type="protein sequence ID" value="JAH21572.1"/>
    <property type="molecule type" value="Transcribed_RNA"/>
</dbReference>
<proteinExistence type="predicted"/>
<organism evidence="1">
    <name type="scientific">Anguilla anguilla</name>
    <name type="common">European freshwater eel</name>
    <name type="synonym">Muraena anguilla</name>
    <dbReference type="NCBI Taxonomy" id="7936"/>
    <lineage>
        <taxon>Eukaryota</taxon>
        <taxon>Metazoa</taxon>
        <taxon>Chordata</taxon>
        <taxon>Craniata</taxon>
        <taxon>Vertebrata</taxon>
        <taxon>Euteleostomi</taxon>
        <taxon>Actinopterygii</taxon>
        <taxon>Neopterygii</taxon>
        <taxon>Teleostei</taxon>
        <taxon>Anguilliformes</taxon>
        <taxon>Anguillidae</taxon>
        <taxon>Anguilla</taxon>
    </lineage>
</organism>
<reference evidence="1" key="2">
    <citation type="journal article" date="2015" name="Fish Shellfish Immunol.">
        <title>Early steps in the European eel (Anguilla anguilla)-Vibrio vulnificus interaction in the gills: Role of the RtxA13 toxin.</title>
        <authorList>
            <person name="Callol A."/>
            <person name="Pajuelo D."/>
            <person name="Ebbesson L."/>
            <person name="Teles M."/>
            <person name="MacKenzie S."/>
            <person name="Amaro C."/>
        </authorList>
    </citation>
    <scope>NUCLEOTIDE SEQUENCE</scope>
</reference>
<evidence type="ECO:0000313" key="1">
    <source>
        <dbReference type="EMBL" id="JAH21572.1"/>
    </source>
</evidence>
<sequence>MRLGGPAPHCNSYQRGLLYCKAGGVASVSATLADLIALNLALQQKQGSDCITTCPANNRNRDIKGILIKM</sequence>
<accession>A0A0E9QYL7</accession>